<accession>A0A2V1D927</accession>
<dbReference type="Proteomes" id="UP000244855">
    <property type="component" value="Unassembled WGS sequence"/>
</dbReference>
<evidence type="ECO:0000313" key="2">
    <source>
        <dbReference type="Proteomes" id="UP000244855"/>
    </source>
</evidence>
<dbReference type="OrthoDB" id="10637252at2759"/>
<proteinExistence type="predicted"/>
<evidence type="ECO:0000313" key="1">
    <source>
        <dbReference type="EMBL" id="PVH94600.1"/>
    </source>
</evidence>
<dbReference type="AlphaFoldDB" id="A0A2V1D927"/>
<name>A0A2V1D927_9PLEO</name>
<keyword evidence="2" id="KW-1185">Reference proteome</keyword>
<gene>
    <name evidence="1" type="ORF">DM02DRAFT_660877</name>
</gene>
<protein>
    <submittedName>
        <fullName evidence="1">Uncharacterized protein</fullName>
    </submittedName>
</protein>
<dbReference type="EMBL" id="KZ805527">
    <property type="protein sequence ID" value="PVH94600.1"/>
    <property type="molecule type" value="Genomic_DNA"/>
</dbReference>
<sequence>MATFDIAKFSHTIVFPSDQVEIVTTTPKHITTAWLEEVPTRSLITQYRIAEQLYDTILAFENHAKTNNTELVKMFLQSVHWQLQTWLQTPLKKLESVFQGQMDLPFYYMKKTKKGEKSLETRKEFLKSTKEGAFTTFRDIFREVKFYIGVIQGLLSALRGKLKIPRDQGYIPTRCPRDILLEISFWNKLGSPTREKIHALVNPREELDLTYMHIKANSKLSEEQSNIYLTKFEPDLSAGVPAMHYVAVSPLENEWLVGSTAAQNFGLEGEAAKELTKEIRAMEIGKSYTEYLDEVFEWMWSQEKMMENHPTIKKKPGRRARLTENFRAGVEESMEKDPSMEKLVDYYDRLTRSSDVGIALNQNLGRRVNCWRCYTIFNYQENVTGKTKNEVKLERGKFEFDQRSSSCCAECVSSLRAFVAEYKEVRKEAGQFH</sequence>
<organism evidence="1 2">
    <name type="scientific">Periconia macrospinosa</name>
    <dbReference type="NCBI Taxonomy" id="97972"/>
    <lineage>
        <taxon>Eukaryota</taxon>
        <taxon>Fungi</taxon>
        <taxon>Dikarya</taxon>
        <taxon>Ascomycota</taxon>
        <taxon>Pezizomycotina</taxon>
        <taxon>Dothideomycetes</taxon>
        <taxon>Pleosporomycetidae</taxon>
        <taxon>Pleosporales</taxon>
        <taxon>Massarineae</taxon>
        <taxon>Periconiaceae</taxon>
        <taxon>Periconia</taxon>
    </lineage>
</organism>
<reference evidence="1 2" key="1">
    <citation type="journal article" date="2018" name="Sci. Rep.">
        <title>Comparative genomics provides insights into the lifestyle and reveals functional heterogeneity of dark septate endophytic fungi.</title>
        <authorList>
            <person name="Knapp D.G."/>
            <person name="Nemeth J.B."/>
            <person name="Barry K."/>
            <person name="Hainaut M."/>
            <person name="Henrissat B."/>
            <person name="Johnson J."/>
            <person name="Kuo A."/>
            <person name="Lim J.H.P."/>
            <person name="Lipzen A."/>
            <person name="Nolan M."/>
            <person name="Ohm R.A."/>
            <person name="Tamas L."/>
            <person name="Grigoriev I.V."/>
            <person name="Spatafora J.W."/>
            <person name="Nagy L.G."/>
            <person name="Kovacs G.M."/>
        </authorList>
    </citation>
    <scope>NUCLEOTIDE SEQUENCE [LARGE SCALE GENOMIC DNA]</scope>
    <source>
        <strain evidence="1 2">DSE2036</strain>
    </source>
</reference>